<dbReference type="OMA" id="LVRFPQK"/>
<dbReference type="GO" id="GO:0000735">
    <property type="term" value="P:removal of nonhomologous ends"/>
    <property type="evidence" value="ECO:0007669"/>
    <property type="project" value="EnsemblFungi"/>
</dbReference>
<dbReference type="Pfam" id="PF00488">
    <property type="entry name" value="MutS_V"/>
    <property type="match status" value="1"/>
</dbReference>
<comment type="subcellular location">
    <subcellularLocation>
        <location evidence="1">Nucleus</location>
    </subcellularLocation>
</comment>
<evidence type="ECO:0000256" key="7">
    <source>
        <dbReference type="ARBA" id="ARBA00023204"/>
    </source>
</evidence>
<comment type="similarity">
    <text evidence="2 9">Belongs to the DNA mismatch repair MutS family.</text>
</comment>
<dbReference type="Proteomes" id="UP000182444">
    <property type="component" value="Chromosome 1F"/>
</dbReference>
<dbReference type="InterPro" id="IPR036678">
    <property type="entry name" value="MutS_con_dom_sf"/>
</dbReference>
<reference evidence="11 13" key="1">
    <citation type="journal article" date="2016" name="PLoS ONE">
        <title>Sequence Assembly of Yarrowia lipolytica Strain W29/CLIB89 Shows Transposable Element Diversity.</title>
        <authorList>
            <person name="Magnan C."/>
            <person name="Yu J."/>
            <person name="Chang I."/>
            <person name="Jahn E."/>
            <person name="Kanomata Y."/>
            <person name="Wu J."/>
            <person name="Zeller M."/>
            <person name="Oakes M."/>
            <person name="Baldi P."/>
            <person name="Sandmeyer S."/>
        </authorList>
    </citation>
    <scope>NUCLEOTIDE SEQUENCE [LARGE SCALE GENOMIC DNA]</scope>
    <source>
        <strain evidence="11">CLIB89</strain>
        <strain evidence="13">CLIB89(W29)</strain>
    </source>
</reference>
<dbReference type="EMBL" id="CP017558">
    <property type="protein sequence ID" value="AOW06423.1"/>
    <property type="molecule type" value="Genomic_DNA"/>
</dbReference>
<dbReference type="GO" id="GO:0016887">
    <property type="term" value="F:ATP hydrolysis activity"/>
    <property type="evidence" value="ECO:0007669"/>
    <property type="project" value="EnsemblFungi"/>
</dbReference>
<evidence type="ECO:0000256" key="8">
    <source>
        <dbReference type="ARBA" id="ARBA00023242"/>
    </source>
</evidence>
<dbReference type="EMBL" id="KZ859002">
    <property type="protein sequence ID" value="RDW25427.1"/>
    <property type="molecule type" value="Genomic_DNA"/>
</dbReference>
<dbReference type="GO" id="GO:0000400">
    <property type="term" value="F:four-way junction DNA binding"/>
    <property type="evidence" value="ECO:0007669"/>
    <property type="project" value="EnsemblFungi"/>
</dbReference>
<name>A0A1D8NLD3_YARLL</name>
<evidence type="ECO:0000313" key="14">
    <source>
        <dbReference type="Proteomes" id="UP000256601"/>
    </source>
</evidence>
<dbReference type="PROSITE" id="PS00486">
    <property type="entry name" value="DNA_MISMATCH_REPAIR_2"/>
    <property type="match status" value="1"/>
</dbReference>
<dbReference type="Proteomes" id="UP000256601">
    <property type="component" value="Unassembled WGS sequence"/>
</dbReference>
<keyword evidence="7 9" id="KW-0234">DNA repair</keyword>
<dbReference type="VEuPathDB" id="FungiDB:YALI0_F00154g"/>
<protein>
    <submittedName>
        <fullName evidence="12">Muts domain V-domain-containing protein</fullName>
    </submittedName>
</protein>
<accession>A0A1D8NLD3</accession>
<dbReference type="SUPFAM" id="SSF53150">
    <property type="entry name" value="DNA repair protein MutS, domain II"/>
    <property type="match status" value="1"/>
</dbReference>
<dbReference type="GO" id="GO:0032301">
    <property type="term" value="C:MutSalpha complex"/>
    <property type="evidence" value="ECO:0007669"/>
    <property type="project" value="EnsemblFungi"/>
</dbReference>
<dbReference type="GO" id="GO:0043111">
    <property type="term" value="P:replication fork arrest"/>
    <property type="evidence" value="ECO:0007669"/>
    <property type="project" value="EnsemblFungi"/>
</dbReference>
<dbReference type="Pfam" id="PF05188">
    <property type="entry name" value="MutS_II"/>
    <property type="match status" value="1"/>
</dbReference>
<dbReference type="GO" id="GO:0032302">
    <property type="term" value="C:MutSbeta complex"/>
    <property type="evidence" value="ECO:0007669"/>
    <property type="project" value="EnsemblFungi"/>
</dbReference>
<dbReference type="SUPFAM" id="SSF48334">
    <property type="entry name" value="DNA repair protein MutS, domain III"/>
    <property type="match status" value="1"/>
</dbReference>
<evidence type="ECO:0000256" key="3">
    <source>
        <dbReference type="ARBA" id="ARBA00022741"/>
    </source>
</evidence>
<evidence type="ECO:0000256" key="1">
    <source>
        <dbReference type="ARBA" id="ARBA00004123"/>
    </source>
</evidence>
<organism evidence="11 13">
    <name type="scientific">Yarrowia lipolytica</name>
    <name type="common">Candida lipolytica</name>
    <dbReference type="NCBI Taxonomy" id="4952"/>
    <lineage>
        <taxon>Eukaryota</taxon>
        <taxon>Fungi</taxon>
        <taxon>Dikarya</taxon>
        <taxon>Ascomycota</taxon>
        <taxon>Saccharomycotina</taxon>
        <taxon>Dipodascomycetes</taxon>
        <taxon>Dipodascales</taxon>
        <taxon>Dipodascales incertae sedis</taxon>
        <taxon>Yarrowia</taxon>
    </lineage>
</organism>
<dbReference type="InterPro" id="IPR016151">
    <property type="entry name" value="DNA_mismatch_repair_MutS_N"/>
</dbReference>
<evidence type="ECO:0000256" key="2">
    <source>
        <dbReference type="ARBA" id="ARBA00006271"/>
    </source>
</evidence>
<dbReference type="VEuPathDB" id="FungiDB:YALI1_F00184g"/>
<dbReference type="Gene3D" id="3.40.1170.10">
    <property type="entry name" value="DNA repair protein MutS, domain I"/>
    <property type="match status" value="1"/>
</dbReference>
<dbReference type="PIRSF" id="PIRSF005813">
    <property type="entry name" value="MSH2"/>
    <property type="match status" value="1"/>
</dbReference>
<dbReference type="InterPro" id="IPR036187">
    <property type="entry name" value="DNA_mismatch_repair_MutS_sf"/>
</dbReference>
<dbReference type="GO" id="GO:0006311">
    <property type="term" value="P:meiotic gene conversion"/>
    <property type="evidence" value="ECO:0007669"/>
    <property type="project" value="EnsemblFungi"/>
</dbReference>
<dbReference type="InterPro" id="IPR007695">
    <property type="entry name" value="DNA_mismatch_repair_MutS-lik_N"/>
</dbReference>
<dbReference type="InterPro" id="IPR007696">
    <property type="entry name" value="DNA_mismatch_repair_MutS_core"/>
</dbReference>
<keyword evidence="4 9" id="KW-0227">DNA damage</keyword>
<dbReference type="Pfam" id="PF05192">
    <property type="entry name" value="MutS_III"/>
    <property type="match status" value="1"/>
</dbReference>
<keyword evidence="5" id="KW-0067">ATP-binding</keyword>
<reference evidence="12 14" key="2">
    <citation type="submission" date="2018-07" db="EMBL/GenBank/DDBJ databases">
        <title>Draft Genome Assemblies for Five Robust Yarrowia lipolytica Strains Exhibiting High Lipid Production and Pentose Sugar Utilization and Sugar Alcohol Secretion from Undetoxified Lignocellulosic Biomass Hydrolysates.</title>
        <authorList>
            <consortium name="DOE Joint Genome Institute"/>
            <person name="Walker C."/>
            <person name="Ryu S."/>
            <person name="Na H."/>
            <person name="Zane M."/>
            <person name="LaButti K."/>
            <person name="Lipzen A."/>
            <person name="Haridas S."/>
            <person name="Barry K."/>
            <person name="Grigoriev I.V."/>
            <person name="Quarterman J."/>
            <person name="Slininger P."/>
            <person name="Dien B."/>
            <person name="Trinh C.T."/>
        </authorList>
    </citation>
    <scope>NUCLEOTIDE SEQUENCE [LARGE SCALE GENOMIC DNA]</scope>
    <source>
        <strain evidence="12 14">YB392</strain>
    </source>
</reference>
<dbReference type="Gene3D" id="3.40.50.300">
    <property type="entry name" value="P-loop containing nucleotide triphosphate hydrolases"/>
    <property type="match status" value="1"/>
</dbReference>
<dbReference type="GO" id="GO:0000403">
    <property type="term" value="F:Y-form DNA binding"/>
    <property type="evidence" value="ECO:0007669"/>
    <property type="project" value="EnsemblFungi"/>
</dbReference>
<dbReference type="GO" id="GO:0007534">
    <property type="term" value="P:gene conversion at mating-type locus"/>
    <property type="evidence" value="ECO:0007669"/>
    <property type="project" value="EnsemblFungi"/>
</dbReference>
<dbReference type="GO" id="GO:0140664">
    <property type="term" value="F:ATP-dependent DNA damage sensor activity"/>
    <property type="evidence" value="ECO:0007669"/>
    <property type="project" value="InterPro"/>
</dbReference>
<dbReference type="GO" id="GO:0043570">
    <property type="term" value="P:maintenance of DNA repeat elements"/>
    <property type="evidence" value="ECO:0007669"/>
    <property type="project" value="EnsemblFungi"/>
</dbReference>
<dbReference type="FunFam" id="3.40.50.300:FF:001115">
    <property type="entry name" value="DNA mismatch repair protein MSH2"/>
    <property type="match status" value="1"/>
</dbReference>
<dbReference type="PANTHER" id="PTHR11361:SF35">
    <property type="entry name" value="DNA MISMATCH REPAIR PROTEIN MSH2"/>
    <property type="match status" value="1"/>
</dbReference>
<dbReference type="GO" id="GO:0036297">
    <property type="term" value="P:interstrand cross-link repair"/>
    <property type="evidence" value="ECO:0007669"/>
    <property type="project" value="EnsemblFungi"/>
</dbReference>
<evidence type="ECO:0000256" key="9">
    <source>
        <dbReference type="RuleBase" id="RU003756"/>
    </source>
</evidence>
<dbReference type="GO" id="GO:0000406">
    <property type="term" value="F:double-strand/single-strand DNA junction binding"/>
    <property type="evidence" value="ECO:0007669"/>
    <property type="project" value="EnsemblFungi"/>
</dbReference>
<dbReference type="GO" id="GO:0000710">
    <property type="term" value="P:meiotic mismatch repair"/>
    <property type="evidence" value="ECO:0007669"/>
    <property type="project" value="EnsemblFungi"/>
</dbReference>
<evidence type="ECO:0000256" key="4">
    <source>
        <dbReference type="ARBA" id="ARBA00022763"/>
    </source>
</evidence>
<dbReference type="GO" id="GO:0032137">
    <property type="term" value="F:guanine/thymine mispair binding"/>
    <property type="evidence" value="ECO:0007669"/>
    <property type="project" value="EnsemblFungi"/>
</dbReference>
<dbReference type="Pfam" id="PF05190">
    <property type="entry name" value="MutS_IV"/>
    <property type="match status" value="1"/>
</dbReference>
<evidence type="ECO:0000256" key="5">
    <source>
        <dbReference type="ARBA" id="ARBA00022840"/>
    </source>
</evidence>
<evidence type="ECO:0000313" key="11">
    <source>
        <dbReference type="EMBL" id="AOW06423.1"/>
    </source>
</evidence>
<evidence type="ECO:0000313" key="12">
    <source>
        <dbReference type="EMBL" id="RDW25427.1"/>
    </source>
</evidence>
<proteinExistence type="inferred from homology"/>
<evidence type="ECO:0000259" key="10">
    <source>
        <dbReference type="PROSITE" id="PS00486"/>
    </source>
</evidence>
<dbReference type="GO" id="GO:0000228">
    <property type="term" value="C:nuclear chromosome"/>
    <property type="evidence" value="ECO:0007669"/>
    <property type="project" value="EnsemblFungi"/>
</dbReference>
<dbReference type="NCBIfam" id="NF003810">
    <property type="entry name" value="PRK05399.1"/>
    <property type="match status" value="1"/>
</dbReference>
<dbReference type="GO" id="GO:0005524">
    <property type="term" value="F:ATP binding"/>
    <property type="evidence" value="ECO:0007669"/>
    <property type="project" value="UniProtKB-KW"/>
</dbReference>
<dbReference type="GO" id="GO:0030466">
    <property type="term" value="P:silent mating-type cassette heterochromatin formation"/>
    <property type="evidence" value="ECO:0007669"/>
    <property type="project" value="EnsemblFungi"/>
</dbReference>
<dbReference type="InterPro" id="IPR011184">
    <property type="entry name" value="DNA_mismatch_repair_Msh2"/>
</dbReference>
<keyword evidence="8" id="KW-0539">Nucleus</keyword>
<dbReference type="GO" id="GO:0000404">
    <property type="term" value="F:heteroduplex DNA loop binding"/>
    <property type="evidence" value="ECO:0007669"/>
    <property type="project" value="EnsemblFungi"/>
</dbReference>
<dbReference type="SMART" id="SM00533">
    <property type="entry name" value="MUTSd"/>
    <property type="match status" value="1"/>
</dbReference>
<dbReference type="Gene3D" id="3.30.420.110">
    <property type="entry name" value="MutS, connector domain"/>
    <property type="match status" value="1"/>
</dbReference>
<dbReference type="InterPro" id="IPR045076">
    <property type="entry name" value="MutS"/>
</dbReference>
<dbReference type="Gene3D" id="1.10.1420.10">
    <property type="match status" value="2"/>
</dbReference>
<dbReference type="SMART" id="SM00534">
    <property type="entry name" value="MUTSac"/>
    <property type="match status" value="1"/>
</dbReference>
<dbReference type="InterPro" id="IPR007860">
    <property type="entry name" value="DNA_mmatch_repair_MutS_con_dom"/>
</dbReference>
<keyword evidence="6 9" id="KW-0238">DNA-binding</keyword>
<dbReference type="Pfam" id="PF01624">
    <property type="entry name" value="MutS_I"/>
    <property type="match status" value="1"/>
</dbReference>
<feature type="domain" description="DNA mismatch repair proteins mutS family" evidence="10">
    <location>
        <begin position="706"/>
        <end position="722"/>
    </location>
</feature>
<dbReference type="InterPro" id="IPR007861">
    <property type="entry name" value="DNA_mismatch_repair_MutS_clamp"/>
</dbReference>
<dbReference type="AlphaFoldDB" id="A0A1D8NLD3"/>
<dbReference type="eggNOG" id="KOG0219">
    <property type="taxonomic scope" value="Eukaryota"/>
</dbReference>
<sequence length="887" mass="98687">MSRPEFNIDKTEERSLTAFYKGLEEREEPCDNGGTIRVFERPDGYVLFGVDARYVAERVYRTLTALKTTDLKQEYVTIATSGFQNFLRDALLNYGLKVEIYGKVDGKWRMTSWGSPGNLSQVEDLMSGQLNTNPVAIAVKTQGDTVGLAFVDLNNHVLGVSEFEDNECMSNLESLLIQLDVKECITSDDKVKAVIERAGVSRTDAKSSWFNANEVESNLDNLLAEKLQPTSPELSLKNALGSLACLIKYLSLTSDASNHGAFTIKTHTLSQYMKLDASALKALHLMPSVKDSTKSSSLYGLLNVCKTATGSRTLAQWVKQPLMDKQEIEKRHEIVEIFTSSDLLESIRQNLSTIPDLNRLTRKFMRQAASLEDVVRVYQMVATLPHIASGLRAAQSELLEETFLTQLDSIITGLQKFEELVESTIDLNSIDSHEFMINPDMEEGLNDTKARLEACQDRMKDIFASVSDELGMEMDKKLKFENHHVHGWSFRLTRTDASCLRGLSKFKELATLKAGIIFTTNELRSLSNEFTDLSQEYKKIQARLAKEIIEIACSYCPLLERCSAVLGQLDVLTSFASVAIERNYIRPTVVDSDDRKCILTASRHPCLEAQDTFIPNDVHLGQDSKKFLVITGPNMGGKSTFIRQVGVIVLMNQIGCFVPCDRAEISIFDCILARVGAGDSQLKGLSTFMSEMLETSAILKSATDKSLIIIDELGRGTSTYDGFGLAWAISEHIVKMNCFSMFATHFHELTELAKEHPDRVDNLHVAAHVGESSDDITLLYKVVPGVSSKSYGTHVAEVVKFPTKVVNMAKRKAQELDDVNSGTQGKKYASEDLVAGNKLLKEILTEWKSQIKGDEVDGASQLLKTVVDKYKTQMEQNVFINDALASL</sequence>
<evidence type="ECO:0000256" key="6">
    <source>
        <dbReference type="ARBA" id="ARBA00023125"/>
    </source>
</evidence>
<keyword evidence="3 9" id="KW-0547">Nucleotide-binding</keyword>
<dbReference type="SUPFAM" id="SSF52540">
    <property type="entry name" value="P-loop containing nucleoside triphosphate hydrolases"/>
    <property type="match status" value="1"/>
</dbReference>
<dbReference type="InterPro" id="IPR027417">
    <property type="entry name" value="P-loop_NTPase"/>
</dbReference>
<evidence type="ECO:0000313" key="13">
    <source>
        <dbReference type="Proteomes" id="UP000182444"/>
    </source>
</evidence>
<gene>
    <name evidence="12" type="ORF">B0I71DRAFT_132580</name>
    <name evidence="11" type="ORF">YALI1_F00184g</name>
</gene>
<dbReference type="GO" id="GO:0032138">
    <property type="term" value="F:single base insertion or deletion binding"/>
    <property type="evidence" value="ECO:0007669"/>
    <property type="project" value="EnsemblFungi"/>
</dbReference>
<dbReference type="InterPro" id="IPR000432">
    <property type="entry name" value="DNA_mismatch_repair_MutS_C"/>
</dbReference>
<comment type="function">
    <text evidence="9">Component of the post-replicative DNA mismatch repair system (MMR).</text>
</comment>
<dbReference type="PANTHER" id="PTHR11361">
    <property type="entry name" value="DNA MISMATCH REPAIR PROTEIN MUTS FAMILY MEMBER"/>
    <property type="match status" value="1"/>
</dbReference>